<reference evidence="8" key="1">
    <citation type="journal article" date="2019" name="Int. J. Syst. Evol. Microbiol.">
        <title>The Global Catalogue of Microorganisms (GCM) 10K type strain sequencing project: providing services to taxonomists for standard genome sequencing and annotation.</title>
        <authorList>
            <consortium name="The Broad Institute Genomics Platform"/>
            <consortium name="The Broad Institute Genome Sequencing Center for Infectious Disease"/>
            <person name="Wu L."/>
            <person name="Ma J."/>
        </authorList>
    </citation>
    <scope>NUCLEOTIDE SEQUENCE [LARGE SCALE GENOMIC DNA]</scope>
    <source>
        <strain evidence="8">CGMCC 4.7152</strain>
    </source>
</reference>
<dbReference type="Pfam" id="PF04228">
    <property type="entry name" value="Zn_peptidase"/>
    <property type="match status" value="1"/>
</dbReference>
<evidence type="ECO:0000256" key="5">
    <source>
        <dbReference type="SAM" id="MobiDB-lite"/>
    </source>
</evidence>
<evidence type="ECO:0000313" key="7">
    <source>
        <dbReference type="EMBL" id="MFC4996472.1"/>
    </source>
</evidence>
<gene>
    <name evidence="7" type="ORF">ACFPIJ_01380</name>
</gene>
<dbReference type="PANTHER" id="PTHR30168">
    <property type="entry name" value="PUTATIVE MEMBRANE PROTEIN YPFJ"/>
    <property type="match status" value="1"/>
</dbReference>
<evidence type="ECO:0000256" key="2">
    <source>
        <dbReference type="ARBA" id="ARBA00022692"/>
    </source>
</evidence>
<sequence>MKRLPLFALLVLAVWLLPSNAAHAADPPPFWAPTIPAAPTSTPQPSSPPSWPSPAYSGSTASSASASASAHAAAPPDSTFASDVSIALRVVERYWSSRIVGFRPVSRIVPYRIDGEVMCGTQPIPTQNAAYCPVGDFIAYDVNWSEEVYQELGDAFVFYLLGHEYGHAVQQRLGINYQFTIYQELQADCFAGAYIGDSIKVGDFTLEDGDLDELKSGLFSVADPEGEPWFKEGAHGSAAQRTGAFFDGYEQSLDACDMPSTYHG</sequence>
<keyword evidence="8" id="KW-1185">Reference proteome</keyword>
<keyword evidence="4" id="KW-0472">Membrane</keyword>
<keyword evidence="6" id="KW-0732">Signal</keyword>
<accession>A0ABV9VJI4</accession>
<dbReference type="EMBL" id="JBHSIU010000004">
    <property type="protein sequence ID" value="MFC4996472.1"/>
    <property type="molecule type" value="Genomic_DNA"/>
</dbReference>
<protein>
    <submittedName>
        <fullName evidence="7">Neutral zinc metallopeptidase</fullName>
    </submittedName>
</protein>
<keyword evidence="2" id="KW-0812">Transmembrane</keyword>
<organism evidence="7 8">
    <name type="scientific">Dactylosporangium cerinum</name>
    <dbReference type="NCBI Taxonomy" id="1434730"/>
    <lineage>
        <taxon>Bacteria</taxon>
        <taxon>Bacillati</taxon>
        <taxon>Actinomycetota</taxon>
        <taxon>Actinomycetes</taxon>
        <taxon>Micromonosporales</taxon>
        <taxon>Micromonosporaceae</taxon>
        <taxon>Dactylosporangium</taxon>
    </lineage>
</organism>
<keyword evidence="3" id="KW-1133">Transmembrane helix</keyword>
<evidence type="ECO:0000256" key="4">
    <source>
        <dbReference type="ARBA" id="ARBA00023136"/>
    </source>
</evidence>
<comment type="caution">
    <text evidence="7">The sequence shown here is derived from an EMBL/GenBank/DDBJ whole genome shotgun (WGS) entry which is preliminary data.</text>
</comment>
<evidence type="ECO:0000256" key="3">
    <source>
        <dbReference type="ARBA" id="ARBA00022989"/>
    </source>
</evidence>
<dbReference type="SUPFAM" id="SSF55486">
    <property type="entry name" value="Metalloproteases ('zincins'), catalytic domain"/>
    <property type="match status" value="1"/>
</dbReference>
<feature type="signal peptide" evidence="6">
    <location>
        <begin position="1"/>
        <end position="24"/>
    </location>
</feature>
<dbReference type="RefSeq" id="WP_380112676.1">
    <property type="nucleotide sequence ID" value="NZ_JBHSIU010000004.1"/>
</dbReference>
<feature type="compositionally biased region" description="Low complexity" evidence="5">
    <location>
        <begin position="35"/>
        <end position="44"/>
    </location>
</feature>
<dbReference type="InterPro" id="IPR007343">
    <property type="entry name" value="Uncharacterised_pept_Zn_put"/>
</dbReference>
<feature type="chain" id="PRO_5046674352" evidence="6">
    <location>
        <begin position="25"/>
        <end position="264"/>
    </location>
</feature>
<dbReference type="Proteomes" id="UP001595912">
    <property type="component" value="Unassembled WGS sequence"/>
</dbReference>
<comment type="subcellular location">
    <subcellularLocation>
        <location evidence="1">Membrane</location>
        <topology evidence="1">Single-pass membrane protein</topology>
    </subcellularLocation>
</comment>
<evidence type="ECO:0000256" key="1">
    <source>
        <dbReference type="ARBA" id="ARBA00004167"/>
    </source>
</evidence>
<evidence type="ECO:0000313" key="8">
    <source>
        <dbReference type="Proteomes" id="UP001595912"/>
    </source>
</evidence>
<evidence type="ECO:0000256" key="6">
    <source>
        <dbReference type="SAM" id="SignalP"/>
    </source>
</evidence>
<name>A0ABV9VJI4_9ACTN</name>
<feature type="region of interest" description="Disordered" evidence="5">
    <location>
        <begin position="35"/>
        <end position="55"/>
    </location>
</feature>
<proteinExistence type="predicted"/>
<dbReference type="PANTHER" id="PTHR30168:SF0">
    <property type="entry name" value="INNER MEMBRANE PROTEIN"/>
    <property type="match status" value="1"/>
</dbReference>